<feature type="transmembrane region" description="Helical" evidence="8">
    <location>
        <begin position="397"/>
        <end position="419"/>
    </location>
</feature>
<feature type="transmembrane region" description="Helical" evidence="8">
    <location>
        <begin position="306"/>
        <end position="327"/>
    </location>
</feature>
<keyword evidence="6 8" id="KW-1133">Transmembrane helix</keyword>
<dbReference type="STRING" id="209880.SAMN02910343_00085"/>
<evidence type="ECO:0000256" key="1">
    <source>
        <dbReference type="ARBA" id="ARBA00004651"/>
    </source>
</evidence>
<feature type="transmembrane region" description="Helical" evidence="8">
    <location>
        <begin position="156"/>
        <end position="186"/>
    </location>
</feature>
<comment type="subcellular location">
    <subcellularLocation>
        <location evidence="1">Cell membrane</location>
        <topology evidence="1">Multi-pass membrane protein</topology>
    </subcellularLocation>
</comment>
<evidence type="ECO:0000259" key="9">
    <source>
        <dbReference type="Pfam" id="PF13231"/>
    </source>
</evidence>
<name>A0A1G5UW44_9FIRM</name>
<gene>
    <name evidence="10" type="ORF">SAMN02910343_00085</name>
</gene>
<dbReference type="InterPro" id="IPR050297">
    <property type="entry name" value="LipidA_mod_glycosyltrf_83"/>
</dbReference>
<evidence type="ECO:0000256" key="7">
    <source>
        <dbReference type="ARBA" id="ARBA00023136"/>
    </source>
</evidence>
<dbReference type="PANTHER" id="PTHR33908:SF3">
    <property type="entry name" value="UNDECAPRENYL PHOSPHATE-ALPHA-4-AMINO-4-DEOXY-L-ARABINOSE ARABINOSYL TRANSFERASE"/>
    <property type="match status" value="1"/>
</dbReference>
<keyword evidence="2" id="KW-1003">Cell membrane</keyword>
<evidence type="ECO:0000256" key="5">
    <source>
        <dbReference type="ARBA" id="ARBA00022692"/>
    </source>
</evidence>
<dbReference type="AlphaFoldDB" id="A0A1G5UW44"/>
<dbReference type="OrthoDB" id="9775035at2"/>
<dbReference type="Pfam" id="PF13231">
    <property type="entry name" value="PMT_2"/>
    <property type="match status" value="1"/>
</dbReference>
<feature type="transmembrane region" description="Helical" evidence="8">
    <location>
        <begin position="339"/>
        <end position="358"/>
    </location>
</feature>
<feature type="transmembrane region" description="Helical" evidence="8">
    <location>
        <begin position="198"/>
        <end position="220"/>
    </location>
</feature>
<feature type="transmembrane region" description="Helical" evidence="8">
    <location>
        <begin position="127"/>
        <end position="150"/>
    </location>
</feature>
<dbReference type="Proteomes" id="UP000199689">
    <property type="component" value="Unassembled WGS sequence"/>
</dbReference>
<keyword evidence="7 8" id="KW-0472">Membrane</keyword>
<dbReference type="PANTHER" id="PTHR33908">
    <property type="entry name" value="MANNOSYLTRANSFERASE YKCB-RELATED"/>
    <property type="match status" value="1"/>
</dbReference>
<accession>A0A1G5UW44</accession>
<feature type="domain" description="Glycosyltransferase RgtA/B/C/D-like" evidence="9">
    <location>
        <begin position="61"/>
        <end position="215"/>
    </location>
</feature>
<dbReference type="GO" id="GO:0016763">
    <property type="term" value="F:pentosyltransferase activity"/>
    <property type="evidence" value="ECO:0007669"/>
    <property type="project" value="TreeGrafter"/>
</dbReference>
<sequence>MSNKRKTCLLLLCFGVLLYGTYLGLIPLLDPDEPVYGETAKEMLLTGDWLSPRIYGEFWYDKPPLFYWLEAISFKLFGLSTWSARLPSVLATLITSIYLYCSSISLIGEKRARYGAFIFTSALEIIILARSAVTDATLMLSLTIALVSFLKKQYKTAYIACGLALLAKGPIGFAFPALIVALWMILSRKFTWKNIMSLHWTWGIPLACLIGLPWFIYMGIIHGAPFIDTFLGYHNITRFVAPEHAGKDHIWMYLVVLAAGFFPWVAAIPAIFASIRKWMHKEVMLYLMVWAGFIFMFFSLSSTQLFSYILPMYPALSLLAGCAVADMEESGAVPLYVKISHAFFFLLVVAALGLAPIMPDGGPAVKIGILIMMTGLGTISVLALARRRFFLFRTAQYLSAAALILSVWILFASSVSHSFTSYAIGSRLHRELPSGSSVYIDSFYRPSIAFYQNIYGHPLPEYSADKQQNARTNASEGVYLPGDSTNLRIPSGSYILVQKKSFARWPEEQKKDLHLLWQEDTACFFIKGGKPIEVNEK</sequence>
<feature type="transmembrane region" description="Helical" evidence="8">
    <location>
        <begin position="86"/>
        <end position="107"/>
    </location>
</feature>
<keyword evidence="5 8" id="KW-0812">Transmembrane</keyword>
<evidence type="ECO:0000313" key="11">
    <source>
        <dbReference type="Proteomes" id="UP000199689"/>
    </source>
</evidence>
<proteinExistence type="predicted"/>
<evidence type="ECO:0000256" key="8">
    <source>
        <dbReference type="SAM" id="Phobius"/>
    </source>
</evidence>
<protein>
    <submittedName>
        <fullName evidence="10">4-amino-4-deoxy-L-arabinose transferase</fullName>
    </submittedName>
</protein>
<dbReference type="GO" id="GO:0009103">
    <property type="term" value="P:lipopolysaccharide biosynthetic process"/>
    <property type="evidence" value="ECO:0007669"/>
    <property type="project" value="UniProtKB-ARBA"/>
</dbReference>
<evidence type="ECO:0000256" key="3">
    <source>
        <dbReference type="ARBA" id="ARBA00022676"/>
    </source>
</evidence>
<dbReference type="GO" id="GO:0005886">
    <property type="term" value="C:plasma membrane"/>
    <property type="evidence" value="ECO:0007669"/>
    <property type="project" value="UniProtKB-SubCell"/>
</dbReference>
<dbReference type="InterPro" id="IPR038731">
    <property type="entry name" value="RgtA/B/C-like"/>
</dbReference>
<feature type="transmembrane region" description="Helical" evidence="8">
    <location>
        <begin position="364"/>
        <end position="385"/>
    </location>
</feature>
<keyword evidence="3" id="KW-0328">Glycosyltransferase</keyword>
<evidence type="ECO:0000256" key="4">
    <source>
        <dbReference type="ARBA" id="ARBA00022679"/>
    </source>
</evidence>
<evidence type="ECO:0000256" key="2">
    <source>
        <dbReference type="ARBA" id="ARBA00022475"/>
    </source>
</evidence>
<evidence type="ECO:0000256" key="6">
    <source>
        <dbReference type="ARBA" id="ARBA00022989"/>
    </source>
</evidence>
<feature type="transmembrane region" description="Helical" evidence="8">
    <location>
        <begin position="283"/>
        <end position="300"/>
    </location>
</feature>
<dbReference type="EMBL" id="FMXA01000003">
    <property type="protein sequence ID" value="SDA37306.1"/>
    <property type="molecule type" value="Genomic_DNA"/>
</dbReference>
<evidence type="ECO:0000313" key="10">
    <source>
        <dbReference type="EMBL" id="SDA37306.1"/>
    </source>
</evidence>
<keyword evidence="11" id="KW-1185">Reference proteome</keyword>
<organism evidence="10 11">
    <name type="scientific">Allisonella histaminiformans</name>
    <dbReference type="NCBI Taxonomy" id="209880"/>
    <lineage>
        <taxon>Bacteria</taxon>
        <taxon>Bacillati</taxon>
        <taxon>Bacillota</taxon>
        <taxon>Negativicutes</taxon>
        <taxon>Veillonellales</taxon>
        <taxon>Veillonellaceae</taxon>
        <taxon>Allisonella</taxon>
    </lineage>
</organism>
<reference evidence="10 11" key="1">
    <citation type="submission" date="2016-10" db="EMBL/GenBank/DDBJ databases">
        <authorList>
            <person name="de Groot N.N."/>
        </authorList>
    </citation>
    <scope>NUCLEOTIDE SEQUENCE [LARGE SCALE GENOMIC DNA]</scope>
    <source>
        <strain evidence="10 11">DSM 15230</strain>
    </source>
</reference>
<keyword evidence="4 10" id="KW-0808">Transferase</keyword>
<dbReference type="GO" id="GO:0010041">
    <property type="term" value="P:response to iron(III) ion"/>
    <property type="evidence" value="ECO:0007669"/>
    <property type="project" value="TreeGrafter"/>
</dbReference>
<feature type="transmembrane region" description="Helical" evidence="8">
    <location>
        <begin position="250"/>
        <end position="271"/>
    </location>
</feature>